<keyword evidence="2" id="KW-1185">Reference proteome</keyword>
<evidence type="ECO:0000313" key="2">
    <source>
        <dbReference type="Proteomes" id="UP000015105"/>
    </source>
</evidence>
<reference evidence="1" key="3">
    <citation type="journal article" date="2017" name="Nature">
        <title>Genome sequence of the progenitor of the wheat D genome Aegilops tauschii.</title>
        <authorList>
            <person name="Luo M.C."/>
            <person name="Gu Y.Q."/>
            <person name="Puiu D."/>
            <person name="Wang H."/>
            <person name="Twardziok S.O."/>
            <person name="Deal K.R."/>
            <person name="Huo N."/>
            <person name="Zhu T."/>
            <person name="Wang L."/>
            <person name="Wang Y."/>
            <person name="McGuire P.E."/>
            <person name="Liu S."/>
            <person name="Long H."/>
            <person name="Ramasamy R.K."/>
            <person name="Rodriguez J.C."/>
            <person name="Van S.L."/>
            <person name="Yuan L."/>
            <person name="Wang Z."/>
            <person name="Xia Z."/>
            <person name="Xiao L."/>
            <person name="Anderson O.D."/>
            <person name="Ouyang S."/>
            <person name="Liang Y."/>
            <person name="Zimin A.V."/>
            <person name="Pertea G."/>
            <person name="Qi P."/>
            <person name="Bennetzen J.L."/>
            <person name="Dai X."/>
            <person name="Dawson M.W."/>
            <person name="Muller H.G."/>
            <person name="Kugler K."/>
            <person name="Rivarola-Duarte L."/>
            <person name="Spannagl M."/>
            <person name="Mayer K.F.X."/>
            <person name="Lu F.H."/>
            <person name="Bevan M.W."/>
            <person name="Leroy P."/>
            <person name="Li P."/>
            <person name="You F.M."/>
            <person name="Sun Q."/>
            <person name="Liu Z."/>
            <person name="Lyons E."/>
            <person name="Wicker T."/>
            <person name="Salzberg S.L."/>
            <person name="Devos K.M."/>
            <person name="Dvorak J."/>
        </authorList>
    </citation>
    <scope>NUCLEOTIDE SEQUENCE [LARGE SCALE GENOMIC DNA]</scope>
    <source>
        <strain evidence="1">cv. AL8/78</strain>
    </source>
</reference>
<accession>A0A453J3R0</accession>
<reference evidence="1" key="4">
    <citation type="submission" date="2019-03" db="UniProtKB">
        <authorList>
            <consortium name="EnsemblPlants"/>
        </authorList>
    </citation>
    <scope>IDENTIFICATION</scope>
</reference>
<name>A0A453J3R0_AEGTS</name>
<organism evidence="1 2">
    <name type="scientific">Aegilops tauschii subsp. strangulata</name>
    <name type="common">Goatgrass</name>
    <dbReference type="NCBI Taxonomy" id="200361"/>
    <lineage>
        <taxon>Eukaryota</taxon>
        <taxon>Viridiplantae</taxon>
        <taxon>Streptophyta</taxon>
        <taxon>Embryophyta</taxon>
        <taxon>Tracheophyta</taxon>
        <taxon>Spermatophyta</taxon>
        <taxon>Magnoliopsida</taxon>
        <taxon>Liliopsida</taxon>
        <taxon>Poales</taxon>
        <taxon>Poaceae</taxon>
        <taxon>BOP clade</taxon>
        <taxon>Pooideae</taxon>
        <taxon>Triticodae</taxon>
        <taxon>Triticeae</taxon>
        <taxon>Triticinae</taxon>
        <taxon>Aegilops</taxon>
    </lineage>
</organism>
<evidence type="ECO:0000313" key="1">
    <source>
        <dbReference type="EnsemblPlants" id="AET4Gv20784000.21"/>
    </source>
</evidence>
<protein>
    <submittedName>
        <fullName evidence="1">Uncharacterized protein</fullName>
    </submittedName>
</protein>
<reference evidence="1" key="5">
    <citation type="journal article" date="2021" name="G3 (Bethesda)">
        <title>Aegilops tauschii genome assembly Aet v5.0 features greater sequence contiguity and improved annotation.</title>
        <authorList>
            <person name="Wang L."/>
            <person name="Zhu T."/>
            <person name="Rodriguez J.C."/>
            <person name="Deal K.R."/>
            <person name="Dubcovsky J."/>
            <person name="McGuire P.E."/>
            <person name="Lux T."/>
            <person name="Spannagl M."/>
            <person name="Mayer K.F.X."/>
            <person name="Baldrich P."/>
            <person name="Meyers B.C."/>
            <person name="Huo N."/>
            <person name="Gu Y.Q."/>
            <person name="Zhou H."/>
            <person name="Devos K.M."/>
            <person name="Bennetzen J.L."/>
            <person name="Unver T."/>
            <person name="Budak H."/>
            <person name="Gulick P.J."/>
            <person name="Galiba G."/>
            <person name="Kalapos B."/>
            <person name="Nelson D.R."/>
            <person name="Li P."/>
            <person name="You F.M."/>
            <person name="Luo M.C."/>
            <person name="Dvorak J."/>
        </authorList>
    </citation>
    <scope>NUCLEOTIDE SEQUENCE [LARGE SCALE GENOMIC DNA]</scope>
    <source>
        <strain evidence="1">cv. AL8/78</strain>
    </source>
</reference>
<dbReference type="Gramene" id="AET4Gv20784000.21">
    <property type="protein sequence ID" value="AET4Gv20784000.21"/>
    <property type="gene ID" value="AET4Gv20784000"/>
</dbReference>
<dbReference type="EnsemblPlants" id="AET4Gv20784000.21">
    <property type="protein sequence ID" value="AET4Gv20784000.21"/>
    <property type="gene ID" value="AET4Gv20784000"/>
</dbReference>
<dbReference type="AlphaFoldDB" id="A0A453J3R0"/>
<sequence>AVFERRFASAATKNSYDEILTSLAKPGGGADFGKYYSLPALADPRIGELFPSSPPFSSPIVSWHGSYAVWFLVCARLLGELRI</sequence>
<reference evidence="2" key="2">
    <citation type="journal article" date="2017" name="Nat. Plants">
        <title>The Aegilops tauschii genome reveals multiple impacts of transposons.</title>
        <authorList>
            <person name="Zhao G."/>
            <person name="Zou C."/>
            <person name="Li K."/>
            <person name="Wang K."/>
            <person name="Li T."/>
            <person name="Gao L."/>
            <person name="Zhang X."/>
            <person name="Wang H."/>
            <person name="Yang Z."/>
            <person name="Liu X."/>
            <person name="Jiang W."/>
            <person name="Mao L."/>
            <person name="Kong X."/>
            <person name="Jiao Y."/>
            <person name="Jia J."/>
        </authorList>
    </citation>
    <scope>NUCLEOTIDE SEQUENCE [LARGE SCALE GENOMIC DNA]</scope>
    <source>
        <strain evidence="2">cv. AL8/78</strain>
    </source>
</reference>
<reference evidence="2" key="1">
    <citation type="journal article" date="2014" name="Science">
        <title>Ancient hybridizations among the ancestral genomes of bread wheat.</title>
        <authorList>
            <consortium name="International Wheat Genome Sequencing Consortium,"/>
            <person name="Marcussen T."/>
            <person name="Sandve S.R."/>
            <person name="Heier L."/>
            <person name="Spannagl M."/>
            <person name="Pfeifer M."/>
            <person name="Jakobsen K.S."/>
            <person name="Wulff B.B."/>
            <person name="Steuernagel B."/>
            <person name="Mayer K.F."/>
            <person name="Olsen O.A."/>
        </authorList>
    </citation>
    <scope>NUCLEOTIDE SEQUENCE [LARGE SCALE GENOMIC DNA]</scope>
    <source>
        <strain evidence="2">cv. AL8/78</strain>
    </source>
</reference>
<proteinExistence type="predicted"/>
<dbReference type="Proteomes" id="UP000015105">
    <property type="component" value="Chromosome 4D"/>
</dbReference>